<evidence type="ECO:0000256" key="1">
    <source>
        <dbReference type="SAM" id="MobiDB-lite"/>
    </source>
</evidence>
<feature type="region of interest" description="Disordered" evidence="1">
    <location>
        <begin position="1"/>
        <end position="36"/>
    </location>
</feature>
<evidence type="ECO:0000259" key="2">
    <source>
        <dbReference type="Pfam" id="PF14534"/>
    </source>
</evidence>
<accession>H5UVP4</accession>
<evidence type="ECO:0000313" key="3">
    <source>
        <dbReference type="EMBL" id="GAB49802.1"/>
    </source>
</evidence>
<proteinExistence type="predicted"/>
<dbReference type="Gene3D" id="3.10.450.50">
    <property type="match status" value="1"/>
</dbReference>
<dbReference type="eggNOG" id="COG4994">
    <property type="taxonomic scope" value="Bacteria"/>
</dbReference>
<dbReference type="Proteomes" id="UP000004367">
    <property type="component" value="Unassembled WGS sequence"/>
</dbReference>
<name>H5UVP4_9MICO</name>
<dbReference type="RefSeq" id="WP_009483645.1">
    <property type="nucleotide sequence ID" value="NZ_BAFE01000094.1"/>
</dbReference>
<keyword evidence="4" id="KW-1185">Reference proteome</keyword>
<gene>
    <name evidence="3" type="ORF">MOPEL_135_00400</name>
</gene>
<dbReference type="AlphaFoldDB" id="H5UVP4"/>
<evidence type="ECO:0000313" key="4">
    <source>
        <dbReference type="Proteomes" id="UP000004367"/>
    </source>
</evidence>
<feature type="domain" description="DUF4440" evidence="2">
    <location>
        <begin position="37"/>
        <end position="127"/>
    </location>
</feature>
<organism evidence="3 4">
    <name type="scientific">Mobilicoccus pelagius NBRC 104925</name>
    <dbReference type="NCBI Taxonomy" id="1089455"/>
    <lineage>
        <taxon>Bacteria</taxon>
        <taxon>Bacillati</taxon>
        <taxon>Actinomycetota</taxon>
        <taxon>Actinomycetes</taxon>
        <taxon>Micrococcales</taxon>
        <taxon>Dermatophilaceae</taxon>
        <taxon>Mobilicoccus</taxon>
    </lineage>
</organism>
<feature type="compositionally biased region" description="Basic and acidic residues" evidence="1">
    <location>
        <begin position="9"/>
        <end position="36"/>
    </location>
</feature>
<comment type="caution">
    <text evidence="3">The sequence shown here is derived from an EMBL/GenBank/DDBJ whole genome shotgun (WGS) entry which is preliminary data.</text>
</comment>
<dbReference type="EMBL" id="BAFE01000094">
    <property type="protein sequence ID" value="GAB49802.1"/>
    <property type="molecule type" value="Genomic_DNA"/>
</dbReference>
<dbReference type="InterPro" id="IPR027843">
    <property type="entry name" value="DUF4440"/>
</dbReference>
<dbReference type="SUPFAM" id="SSF54427">
    <property type="entry name" value="NTF2-like"/>
    <property type="match status" value="1"/>
</dbReference>
<sequence length="140" mass="15977">MTTSMRPDGVGDRDGGDARVAEQLRAREPLTHREPRDADRAHFEALLAPGVIHIGASGIRTEREEYLARTLHRYVTGDHGDDDTWRVEEFAVTELAPDLWEAAYLLHQGDRLSRRTTLWRRTQAGWQALRHQGTVVVRPM</sequence>
<reference evidence="3 4" key="1">
    <citation type="submission" date="2012-02" db="EMBL/GenBank/DDBJ databases">
        <title>Whole genome shotgun sequence of Mobilicoccus pelagius NBRC 104925.</title>
        <authorList>
            <person name="Yoshida Y."/>
            <person name="Hosoyama A."/>
            <person name="Tsuchikane K."/>
            <person name="Katsumata H."/>
            <person name="Yamazaki S."/>
            <person name="Fujita N."/>
        </authorList>
    </citation>
    <scope>NUCLEOTIDE SEQUENCE [LARGE SCALE GENOMIC DNA]</scope>
    <source>
        <strain evidence="3 4">NBRC 104925</strain>
    </source>
</reference>
<dbReference type="STRING" id="1089455.MOPEL_135_00400"/>
<protein>
    <recommendedName>
        <fullName evidence="2">DUF4440 domain-containing protein</fullName>
    </recommendedName>
</protein>
<dbReference type="InterPro" id="IPR032710">
    <property type="entry name" value="NTF2-like_dom_sf"/>
</dbReference>
<dbReference type="Pfam" id="PF14534">
    <property type="entry name" value="DUF4440"/>
    <property type="match status" value="1"/>
</dbReference>